<sequence>MKKALVCGAGGFIGGHLVNRLKSEGYWVRGVDLKQNEFGNNQADEFIIGDLTLLNVAMNALEGGFDEVYQLAADMGGAGYIFTGFNDASVMHNSALCNLNILEASANAGVGKIFYSSSACMYPEYNQLDPENPKCSEDSAYPAAPDSEYGWEKLFSERLYLAYQRNRGLDVRIARFHNIFGPCGTWQGGKEKAPAAMCRKVAEATDGTFIEVWGDGKQTRSFLYIDDCIDAIRALVKSDFSGPVNIGSEEMISINDFAQMVIDIANKKLTINNITGPQGVRGRNSDNSLIFKKLGWKPSLTLRQGMELTYKWVSKQVAISVTA</sequence>
<dbReference type="Gene3D" id="3.90.25.10">
    <property type="entry name" value="UDP-galactose 4-epimerase, domain 1"/>
    <property type="match status" value="1"/>
</dbReference>
<dbReference type="InterPro" id="IPR001509">
    <property type="entry name" value="Epimerase_deHydtase"/>
</dbReference>
<evidence type="ECO:0000256" key="1">
    <source>
        <dbReference type="ARBA" id="ARBA00023027"/>
    </source>
</evidence>
<evidence type="ECO:0000259" key="2">
    <source>
        <dbReference type="Pfam" id="PF01370"/>
    </source>
</evidence>
<evidence type="ECO:0000313" key="3">
    <source>
        <dbReference type="EMBL" id="MBB3836407.1"/>
    </source>
</evidence>
<gene>
    <name evidence="3" type="ORF">FHS57_000389</name>
</gene>
<dbReference type="RefSeq" id="WP_183971164.1">
    <property type="nucleotide sequence ID" value="NZ_JACIBY010000001.1"/>
</dbReference>
<evidence type="ECO:0000313" key="4">
    <source>
        <dbReference type="Proteomes" id="UP000541352"/>
    </source>
</evidence>
<protein>
    <submittedName>
        <fullName evidence="3">Nucleoside-diphosphate-sugar epimerase</fullName>
    </submittedName>
</protein>
<dbReference type="Gene3D" id="3.40.50.720">
    <property type="entry name" value="NAD(P)-binding Rossmann-like Domain"/>
    <property type="match status" value="1"/>
</dbReference>
<comment type="caution">
    <text evidence="3">The sequence shown here is derived from an EMBL/GenBank/DDBJ whole genome shotgun (WGS) entry which is preliminary data.</text>
</comment>
<feature type="domain" description="NAD-dependent epimerase/dehydratase" evidence="2">
    <location>
        <begin position="4"/>
        <end position="247"/>
    </location>
</feature>
<reference evidence="3 4" key="1">
    <citation type="submission" date="2020-08" db="EMBL/GenBank/DDBJ databases">
        <title>Genomic Encyclopedia of Type Strains, Phase IV (KMG-IV): sequencing the most valuable type-strain genomes for metagenomic binning, comparative biology and taxonomic classification.</title>
        <authorList>
            <person name="Goeker M."/>
        </authorList>
    </citation>
    <scope>NUCLEOTIDE SEQUENCE [LARGE SCALE GENOMIC DNA]</scope>
    <source>
        <strain evidence="3 4">DSM 17976</strain>
    </source>
</reference>
<dbReference type="PANTHER" id="PTHR43574">
    <property type="entry name" value="EPIMERASE-RELATED"/>
    <property type="match status" value="1"/>
</dbReference>
<keyword evidence="1" id="KW-0520">NAD</keyword>
<dbReference type="EMBL" id="JACIBY010000001">
    <property type="protein sequence ID" value="MBB3836407.1"/>
    <property type="molecule type" value="Genomic_DNA"/>
</dbReference>
<keyword evidence="4" id="KW-1185">Reference proteome</keyword>
<dbReference type="SUPFAM" id="SSF51735">
    <property type="entry name" value="NAD(P)-binding Rossmann-fold domains"/>
    <property type="match status" value="1"/>
</dbReference>
<dbReference type="Proteomes" id="UP000541352">
    <property type="component" value="Unassembled WGS sequence"/>
</dbReference>
<accession>A0A7W5ZFJ4</accession>
<dbReference type="AlphaFoldDB" id="A0A7W5ZFJ4"/>
<dbReference type="InterPro" id="IPR036291">
    <property type="entry name" value="NAD(P)-bd_dom_sf"/>
</dbReference>
<name>A0A7W5ZFJ4_9BACT</name>
<proteinExistence type="predicted"/>
<organism evidence="3 4">
    <name type="scientific">Runella defluvii</name>
    <dbReference type="NCBI Taxonomy" id="370973"/>
    <lineage>
        <taxon>Bacteria</taxon>
        <taxon>Pseudomonadati</taxon>
        <taxon>Bacteroidota</taxon>
        <taxon>Cytophagia</taxon>
        <taxon>Cytophagales</taxon>
        <taxon>Spirosomataceae</taxon>
        <taxon>Runella</taxon>
    </lineage>
</organism>
<dbReference type="Pfam" id="PF01370">
    <property type="entry name" value="Epimerase"/>
    <property type="match status" value="1"/>
</dbReference>